<evidence type="ECO:0000313" key="3">
    <source>
        <dbReference type="Proteomes" id="UP000077202"/>
    </source>
</evidence>
<gene>
    <name evidence="2" type="ORF">AXG93_146s1140</name>
</gene>
<proteinExistence type="predicted"/>
<organism evidence="2 3">
    <name type="scientific">Marchantia polymorpha subsp. ruderalis</name>
    <dbReference type="NCBI Taxonomy" id="1480154"/>
    <lineage>
        <taxon>Eukaryota</taxon>
        <taxon>Viridiplantae</taxon>
        <taxon>Streptophyta</taxon>
        <taxon>Embryophyta</taxon>
        <taxon>Marchantiophyta</taxon>
        <taxon>Marchantiopsida</taxon>
        <taxon>Marchantiidae</taxon>
        <taxon>Marchantiales</taxon>
        <taxon>Marchantiaceae</taxon>
        <taxon>Marchantia</taxon>
    </lineage>
</organism>
<evidence type="ECO:0000313" key="2">
    <source>
        <dbReference type="EMBL" id="OAE29040.1"/>
    </source>
</evidence>
<name>A0A176W7J5_MARPO</name>
<dbReference type="EMBL" id="LVLJ01001546">
    <property type="protein sequence ID" value="OAE29040.1"/>
    <property type="molecule type" value="Genomic_DNA"/>
</dbReference>
<evidence type="ECO:0000256" key="1">
    <source>
        <dbReference type="SAM" id="MobiDB-lite"/>
    </source>
</evidence>
<dbReference type="Proteomes" id="UP000077202">
    <property type="component" value="Unassembled WGS sequence"/>
</dbReference>
<feature type="region of interest" description="Disordered" evidence="1">
    <location>
        <begin position="1"/>
        <end position="92"/>
    </location>
</feature>
<reference evidence="2" key="1">
    <citation type="submission" date="2016-03" db="EMBL/GenBank/DDBJ databases">
        <title>Mechanisms controlling the formation of the plant cell surface in tip-growing cells are functionally conserved among land plants.</title>
        <authorList>
            <person name="Honkanen S."/>
            <person name="Jones V.A."/>
            <person name="Morieri G."/>
            <person name="Champion C."/>
            <person name="Hetherington A.J."/>
            <person name="Kelly S."/>
            <person name="Saint-Marcoux D."/>
            <person name="Proust H."/>
            <person name="Prescott H."/>
            <person name="Dolan L."/>
        </authorList>
    </citation>
    <scope>NUCLEOTIDE SEQUENCE [LARGE SCALE GENOMIC DNA]</scope>
    <source>
        <tissue evidence="2">Whole gametophyte</tissue>
    </source>
</reference>
<comment type="caution">
    <text evidence="2">The sequence shown here is derived from an EMBL/GenBank/DDBJ whole genome shotgun (WGS) entry which is preliminary data.</text>
</comment>
<sequence length="150" mass="16440">MERRAGAGEEETEGANASWNLWPKQDEADADDREQDNSTGARRANDEFTEAEVTAAAEADVRQSEDDSSAAAMQITPAEDEVPTKTRTSDFPDSLRCWTAEITDAFHSASRNGGTCNKWAPLVRMLSSASPTSWHRTSHQRFVPRALAPA</sequence>
<keyword evidence="3" id="KW-1185">Reference proteome</keyword>
<protein>
    <submittedName>
        <fullName evidence="2">Uncharacterized protein</fullName>
    </submittedName>
</protein>
<accession>A0A176W7J5</accession>
<dbReference type="AlphaFoldDB" id="A0A176W7J5"/>